<dbReference type="GO" id="GO:0016301">
    <property type="term" value="F:kinase activity"/>
    <property type="evidence" value="ECO:0007669"/>
    <property type="project" value="UniProtKB-KW"/>
</dbReference>
<organism evidence="2 3">
    <name type="scientific">Haemophilus parainfluenzae</name>
    <dbReference type="NCBI Taxonomy" id="729"/>
    <lineage>
        <taxon>Bacteria</taxon>
        <taxon>Pseudomonadati</taxon>
        <taxon>Pseudomonadota</taxon>
        <taxon>Gammaproteobacteria</taxon>
        <taxon>Pasteurellales</taxon>
        <taxon>Pasteurellaceae</taxon>
        <taxon>Haemophilus</taxon>
    </lineage>
</organism>
<keyword evidence="2" id="KW-0808">Transferase</keyword>
<dbReference type="SUPFAM" id="SSF55874">
    <property type="entry name" value="ATPase domain of HSP90 chaperone/DNA topoisomerase II/histidine kinase"/>
    <property type="match status" value="2"/>
</dbReference>
<accession>A0A377JI35</accession>
<keyword evidence="2" id="KW-0418">Kinase</keyword>
<reference evidence="2 3" key="1">
    <citation type="submission" date="2018-06" db="EMBL/GenBank/DDBJ databases">
        <authorList>
            <consortium name="Pathogen Informatics"/>
            <person name="Doyle S."/>
        </authorList>
    </citation>
    <scope>NUCLEOTIDE SEQUENCE [LARGE SCALE GENOMIC DNA]</scope>
    <source>
        <strain evidence="2 3">NCTC10672</strain>
    </source>
</reference>
<feature type="coiled-coil region" evidence="1">
    <location>
        <begin position="464"/>
        <end position="491"/>
    </location>
</feature>
<dbReference type="RefSeq" id="WP_262054177.1">
    <property type="nucleotide sequence ID" value="NZ_UGHY01000002.1"/>
</dbReference>
<sequence>MSENAYKIRPAGRHLLTIGRDLIQDSYAAIVELVKNAYDADSESVEIHFKATEKTSENVNGNAEKRIEITVRDYGHGMSQDTVINKWMVPSTPDKLERRKSPHGRIMQGRKGIGRYAASMLGSTLLLETVSKSAEKTTVLVDWHDFETSKYLDDVELLVETHLTDELSGTTLTIEGGEEYYSEWNGKQFKDLNYELKKLISPVQNSIDKAAQAFQIHLKISGFSDVEDLEEIIAPYPIFDLFDYKISGRIHSNGKGILTYALQKARNTVEEVIPFDLKGYTACGDLIFDIRVYDREKESIEQLIHRGLKDDHGNYLGKLQARKILNDSNGIGVYRNGFRIRPLGDPEFDWLKLNEQRVQNPSLKIGSNQVIGYVLIDSEEKSDLIEKSARDGLRDNNAYKQLQKITNEVIKELEIRRFSYRRKAGLSKPALKVEKELNRIFSFDNLKQTVHKKLIAGGMNEKSAEEVIELISKEEEEKSQTVEEIRQAIATYQGQATLGKIMNVVLHEGRRPLNYFRNEVPRIDRFIKKYKETSDFEHIETIESIAHNTVSNAKTFSDLFLRLDPLAMGKRPAKRQLSIENEISNCFAIFRQQMEDKGIKFKISGSAIIEAWQQDIAAIFTNLIENSIFWLSEKNTDIKEVMISIITEKNSLSYIDFRDTGPGIESNLIEDNLIFEPQFSTKPGVQVSVWQLQVKLLIETG</sequence>
<gene>
    <name evidence="2" type="ORF">NCTC10672_01357</name>
</gene>
<dbReference type="AlphaFoldDB" id="A0A377JI35"/>
<proteinExistence type="predicted"/>
<dbReference type="Gene3D" id="3.30.565.10">
    <property type="entry name" value="Histidine kinase-like ATPase, C-terminal domain"/>
    <property type="match status" value="2"/>
</dbReference>
<evidence type="ECO:0000313" key="3">
    <source>
        <dbReference type="Proteomes" id="UP000254186"/>
    </source>
</evidence>
<dbReference type="Pfam" id="PF13589">
    <property type="entry name" value="HATPase_c_3"/>
    <property type="match status" value="1"/>
</dbReference>
<evidence type="ECO:0000313" key="2">
    <source>
        <dbReference type="EMBL" id="STP05393.1"/>
    </source>
</evidence>
<evidence type="ECO:0000256" key="1">
    <source>
        <dbReference type="SAM" id="Coils"/>
    </source>
</evidence>
<protein>
    <submittedName>
        <fullName evidence="2">Histidine kinase</fullName>
    </submittedName>
</protein>
<name>A0A377JI35_HAEPA</name>
<dbReference type="InterPro" id="IPR036890">
    <property type="entry name" value="HATPase_C_sf"/>
</dbReference>
<dbReference type="EMBL" id="UGHY01000002">
    <property type="protein sequence ID" value="STP05393.1"/>
    <property type="molecule type" value="Genomic_DNA"/>
</dbReference>
<dbReference type="Proteomes" id="UP000254186">
    <property type="component" value="Unassembled WGS sequence"/>
</dbReference>
<keyword evidence="1" id="KW-0175">Coiled coil</keyword>